<evidence type="ECO:0000256" key="3">
    <source>
        <dbReference type="ARBA" id="ARBA00022452"/>
    </source>
</evidence>
<evidence type="ECO:0000256" key="7">
    <source>
        <dbReference type="PROSITE-ProRule" id="PRU01360"/>
    </source>
</evidence>
<dbReference type="InterPro" id="IPR036942">
    <property type="entry name" value="Beta-barrel_TonB_sf"/>
</dbReference>
<dbReference type="SUPFAM" id="SSF49464">
    <property type="entry name" value="Carboxypeptidase regulatory domain-like"/>
    <property type="match status" value="1"/>
</dbReference>
<dbReference type="InterPro" id="IPR008969">
    <property type="entry name" value="CarboxyPept-like_regulatory"/>
</dbReference>
<dbReference type="NCBIfam" id="TIGR04056">
    <property type="entry name" value="OMP_RagA_SusC"/>
    <property type="match status" value="1"/>
</dbReference>
<comment type="caution">
    <text evidence="9">The sequence shown here is derived from an EMBL/GenBank/DDBJ whole genome shotgun (WGS) entry which is preliminary data.</text>
</comment>
<dbReference type="InterPro" id="IPR012910">
    <property type="entry name" value="Plug_dom"/>
</dbReference>
<sequence length="1065" mass="120216">MKTNFIFNERPLPWHKVGKYPRQWALSSLLLLAPLATLAQQQQIEGKVQARNDKPIAGASITDLRTGQTTSSDSKGHFTINAMPGDRLQITYVGYQKTEMIVGQQRLMDVLLNEDNTSLEEVVVVGYGTQKKASLTGAISSVNNKEIAVTKNENVVNMLAGKLPGVRISQQSSQPGSFESNIDIRGMGEPLIVVDGIPRDKDYLSRMDANEIESVSVLKDASAAVYGVRSANGVLLVTTRRGSSADGNFEINYSYNRGWQKFLYVPNTVDALAYMQLKNEQIGRDFNSNYPVKMPNIFGETDFEAYRSGAKKTSNYVDAAFDKVSPQYQHNLSINGGGKKVNYFFNLGHMDQMGAYKSKSLNYNRWNFRSNIDAQITDRLRASLDLGGYADETNQPRTDIWAVYKQAWRQRPIVPIYVNDNLLYPNFEMIDNENPVVVTDSKQTGYRKFLRKQFNGIIALDYKVPFVEGLNAKATYNYDFKYSDNTDYKKSYFLYSYTPPVYDGNGQIITPEKYNAHEKNAPTTVRRSAYPDTHSLMQFSLNYNRRFADKHQVSGLLLFVEEYNKWDSFYAQREIMVNSEYLFAGEDKNQLANMEGIGERTARGLVGKFNYDYSGKYLAEFSFRYDGSSKFPKESRWGFFPAASLGWRISEESFIKDNYKFINNLKIRASYGKLGDDRSAGNYPSTIVGYALEPNETGWIFGGNLVNGALPTAIPNPNLTWYTSKTADLGLDLDLWNGKLGMVFDYFNRSRTGLLATSLDLIPGTVGANLPQENLESDRTFGYELSLTHRNKINDFQYFVNAQVSSTKNQFVDRVESKAGNSYDNWRNRNSNRYKDIWWGKEYAGQFGSYEQIYSHPTMVSSGTLPGDYYYQDWNGDGLINDADNHPIATYNMPLINYGLSIGGSWRGFDLAMNFQGAAKVYVQYSEVLAGPLQFDGGALTQFLDRWRPATAGADLFNPSTQWIQGYYPSTGSAMAEGTRAVQNASYLRLKTLEFGYSVPKEWLKILKIKNLRIYASAYNLLTWTGLKYTDPEHPGSAGGSSSGDIDVYKYPINKTYNLGASIKF</sequence>
<dbReference type="InterPro" id="IPR023997">
    <property type="entry name" value="TonB-dep_OMP_SusC/RagA_CS"/>
</dbReference>
<dbReference type="GO" id="GO:0009279">
    <property type="term" value="C:cell outer membrane"/>
    <property type="evidence" value="ECO:0007669"/>
    <property type="project" value="UniProtKB-SubCell"/>
</dbReference>
<evidence type="ECO:0000256" key="5">
    <source>
        <dbReference type="ARBA" id="ARBA00023136"/>
    </source>
</evidence>
<keyword evidence="5 7" id="KW-0472">Membrane</keyword>
<dbReference type="NCBIfam" id="TIGR04057">
    <property type="entry name" value="SusC_RagA_signa"/>
    <property type="match status" value="1"/>
</dbReference>
<keyword evidence="6 7" id="KW-0998">Cell outer membrane</keyword>
<evidence type="ECO:0000256" key="1">
    <source>
        <dbReference type="ARBA" id="ARBA00004571"/>
    </source>
</evidence>
<evidence type="ECO:0000256" key="2">
    <source>
        <dbReference type="ARBA" id="ARBA00022448"/>
    </source>
</evidence>
<keyword evidence="2 7" id="KW-0813">Transport</keyword>
<dbReference type="InterPro" id="IPR039426">
    <property type="entry name" value="TonB-dep_rcpt-like"/>
</dbReference>
<accession>A0A420B890</accession>
<evidence type="ECO:0000256" key="4">
    <source>
        <dbReference type="ARBA" id="ARBA00022692"/>
    </source>
</evidence>
<evidence type="ECO:0000313" key="10">
    <source>
        <dbReference type="Proteomes" id="UP000286246"/>
    </source>
</evidence>
<keyword evidence="10" id="KW-1185">Reference proteome</keyword>
<protein>
    <submittedName>
        <fullName evidence="9">TonB-linked SusC/RagA family outer membrane protein</fullName>
    </submittedName>
</protein>
<dbReference type="Gene3D" id="2.60.40.1120">
    <property type="entry name" value="Carboxypeptidase-like, regulatory domain"/>
    <property type="match status" value="1"/>
</dbReference>
<dbReference type="FunFam" id="2.170.130.10:FF:000003">
    <property type="entry name" value="SusC/RagA family TonB-linked outer membrane protein"/>
    <property type="match status" value="1"/>
</dbReference>
<evidence type="ECO:0000259" key="8">
    <source>
        <dbReference type="Pfam" id="PF07715"/>
    </source>
</evidence>
<proteinExistence type="inferred from homology"/>
<dbReference type="PROSITE" id="PS52016">
    <property type="entry name" value="TONB_DEPENDENT_REC_3"/>
    <property type="match status" value="1"/>
</dbReference>
<dbReference type="RefSeq" id="WP_120259860.1">
    <property type="nucleotide sequence ID" value="NZ_RAPY01000002.1"/>
</dbReference>
<dbReference type="Proteomes" id="UP000286246">
    <property type="component" value="Unassembled WGS sequence"/>
</dbReference>
<comment type="similarity">
    <text evidence="7">Belongs to the TonB-dependent receptor family.</text>
</comment>
<dbReference type="Gene3D" id="2.170.130.10">
    <property type="entry name" value="TonB-dependent receptor, plug domain"/>
    <property type="match status" value="1"/>
</dbReference>
<dbReference type="Gene3D" id="2.40.170.20">
    <property type="entry name" value="TonB-dependent receptor, beta-barrel domain"/>
    <property type="match status" value="1"/>
</dbReference>
<keyword evidence="3 7" id="KW-1134">Transmembrane beta strand</keyword>
<dbReference type="AlphaFoldDB" id="A0A420B890"/>
<reference evidence="9 10" key="1">
    <citation type="submission" date="2018-09" db="EMBL/GenBank/DDBJ databases">
        <title>Genomic Encyclopedia of Type Strains, Phase III (KMG-III): the genomes of soil and plant-associated and newly described type strains.</title>
        <authorList>
            <person name="Whitman W."/>
        </authorList>
    </citation>
    <scope>NUCLEOTIDE SEQUENCE [LARGE SCALE GENOMIC DNA]</scope>
    <source>
        <strain evidence="9 10">CECT 7938</strain>
    </source>
</reference>
<comment type="subcellular location">
    <subcellularLocation>
        <location evidence="1 7">Cell outer membrane</location>
        <topology evidence="1 7">Multi-pass membrane protein</topology>
    </subcellularLocation>
</comment>
<dbReference type="Pfam" id="PF13715">
    <property type="entry name" value="CarbopepD_reg_2"/>
    <property type="match status" value="1"/>
</dbReference>
<keyword evidence="4 7" id="KW-0812">Transmembrane</keyword>
<gene>
    <name evidence="9" type="ORF">DFQ12_3104</name>
</gene>
<feature type="domain" description="TonB-dependent receptor plug" evidence="8">
    <location>
        <begin position="132"/>
        <end position="234"/>
    </location>
</feature>
<dbReference type="EMBL" id="RAPY01000002">
    <property type="protein sequence ID" value="RKE52858.1"/>
    <property type="molecule type" value="Genomic_DNA"/>
</dbReference>
<organism evidence="9 10">
    <name type="scientific">Sphingobacterium detergens</name>
    <dbReference type="NCBI Taxonomy" id="1145106"/>
    <lineage>
        <taxon>Bacteria</taxon>
        <taxon>Pseudomonadati</taxon>
        <taxon>Bacteroidota</taxon>
        <taxon>Sphingobacteriia</taxon>
        <taxon>Sphingobacteriales</taxon>
        <taxon>Sphingobacteriaceae</taxon>
        <taxon>Sphingobacterium</taxon>
    </lineage>
</organism>
<dbReference type="Pfam" id="PF07715">
    <property type="entry name" value="Plug"/>
    <property type="match status" value="1"/>
</dbReference>
<name>A0A420B890_SPHD1</name>
<dbReference type="InterPro" id="IPR023996">
    <property type="entry name" value="TonB-dep_OMP_SusC/RagA"/>
</dbReference>
<dbReference type="OrthoDB" id="9768177at2"/>
<dbReference type="SUPFAM" id="SSF56935">
    <property type="entry name" value="Porins"/>
    <property type="match status" value="1"/>
</dbReference>
<evidence type="ECO:0000313" key="9">
    <source>
        <dbReference type="EMBL" id="RKE52858.1"/>
    </source>
</evidence>
<evidence type="ECO:0000256" key="6">
    <source>
        <dbReference type="ARBA" id="ARBA00023237"/>
    </source>
</evidence>
<dbReference type="InterPro" id="IPR037066">
    <property type="entry name" value="Plug_dom_sf"/>
</dbReference>